<proteinExistence type="predicted"/>
<dbReference type="Gramene" id="evm.model.01.658">
    <property type="protein sequence ID" value="cds.evm.model.01.658"/>
    <property type="gene ID" value="evm.TU.01.658"/>
</dbReference>
<evidence type="ECO:0000313" key="3">
    <source>
        <dbReference type="Proteomes" id="UP000596661"/>
    </source>
</evidence>
<feature type="compositionally biased region" description="Polar residues" evidence="1">
    <location>
        <begin position="27"/>
        <end position="38"/>
    </location>
</feature>
<accession>A0A803NQ57</accession>
<reference evidence="2" key="1">
    <citation type="submission" date="2018-11" db="EMBL/GenBank/DDBJ databases">
        <authorList>
            <person name="Grassa J C."/>
        </authorList>
    </citation>
    <scope>NUCLEOTIDE SEQUENCE [LARGE SCALE GENOMIC DNA]</scope>
</reference>
<reference evidence="2" key="2">
    <citation type="submission" date="2021-03" db="UniProtKB">
        <authorList>
            <consortium name="EnsemblPlants"/>
        </authorList>
    </citation>
    <scope>IDENTIFICATION</scope>
</reference>
<name>A0A803NQ57_CANSA</name>
<sequence length="198" mass="21176">MPPPQANETPLAAAAPTQGVPLGATVAPSQEVPTSTGFSPMVASPSGLALSSLPPLTAVVALPAMPSVFLVAPPFGQPRHPFLFDDFGLYQRTNASHNIYPKKFVEEEAKTKNHEHGSLNAKFVKLEAESKVMTDNHTATMDKLESENDMDFSFMGEILGDFQEHCRKAQAIATTIEVTAAEAKEKGEEVTSEPAPES</sequence>
<dbReference type="AlphaFoldDB" id="A0A803NQ57"/>
<evidence type="ECO:0000313" key="2">
    <source>
        <dbReference type="EnsemblPlants" id="cds.evm.model.01.658"/>
    </source>
</evidence>
<dbReference type="Proteomes" id="UP000596661">
    <property type="component" value="Chromosome 1"/>
</dbReference>
<feature type="region of interest" description="Disordered" evidence="1">
    <location>
        <begin position="1"/>
        <end position="41"/>
    </location>
</feature>
<organism evidence="2 3">
    <name type="scientific">Cannabis sativa</name>
    <name type="common">Hemp</name>
    <name type="synonym">Marijuana</name>
    <dbReference type="NCBI Taxonomy" id="3483"/>
    <lineage>
        <taxon>Eukaryota</taxon>
        <taxon>Viridiplantae</taxon>
        <taxon>Streptophyta</taxon>
        <taxon>Embryophyta</taxon>
        <taxon>Tracheophyta</taxon>
        <taxon>Spermatophyta</taxon>
        <taxon>Magnoliopsida</taxon>
        <taxon>eudicotyledons</taxon>
        <taxon>Gunneridae</taxon>
        <taxon>Pentapetalae</taxon>
        <taxon>rosids</taxon>
        <taxon>fabids</taxon>
        <taxon>Rosales</taxon>
        <taxon>Cannabaceae</taxon>
        <taxon>Cannabis</taxon>
    </lineage>
</organism>
<evidence type="ECO:0000256" key="1">
    <source>
        <dbReference type="SAM" id="MobiDB-lite"/>
    </source>
</evidence>
<dbReference type="EMBL" id="UZAU01000018">
    <property type="status" value="NOT_ANNOTATED_CDS"/>
    <property type="molecule type" value="Genomic_DNA"/>
</dbReference>
<protein>
    <submittedName>
        <fullName evidence="2">Uncharacterized protein</fullName>
    </submittedName>
</protein>
<keyword evidence="3" id="KW-1185">Reference proteome</keyword>
<dbReference type="EnsemblPlants" id="evm.model.01.658">
    <property type="protein sequence ID" value="cds.evm.model.01.658"/>
    <property type="gene ID" value="evm.TU.01.658"/>
</dbReference>